<dbReference type="AlphaFoldDB" id="A0A8J3JG85"/>
<dbReference type="Proteomes" id="UP000601223">
    <property type="component" value="Unassembled WGS sequence"/>
</dbReference>
<evidence type="ECO:0000256" key="2">
    <source>
        <dbReference type="ARBA" id="ARBA00023015"/>
    </source>
</evidence>
<dbReference type="CDD" id="cd06171">
    <property type="entry name" value="Sigma70_r4"/>
    <property type="match status" value="1"/>
</dbReference>
<dbReference type="SUPFAM" id="SSF50939">
    <property type="entry name" value="Sialidases"/>
    <property type="match status" value="1"/>
</dbReference>
<evidence type="ECO:0000256" key="4">
    <source>
        <dbReference type="ARBA" id="ARBA00023125"/>
    </source>
</evidence>
<keyword evidence="5" id="KW-0804">Transcription</keyword>
<proteinExistence type="inferred from homology"/>
<gene>
    <name evidence="9" type="ORF">Cba03nite_14350</name>
</gene>
<keyword evidence="10" id="KW-1185">Reference proteome</keyword>
<dbReference type="SUPFAM" id="SSF88659">
    <property type="entry name" value="Sigma3 and sigma4 domains of RNA polymerase sigma factors"/>
    <property type="match status" value="1"/>
</dbReference>
<comment type="caution">
    <text evidence="9">The sequence shown here is derived from an EMBL/GenBank/DDBJ whole genome shotgun (WGS) entry which is preliminary data.</text>
</comment>
<name>A0A8J3JG85_9ACTN</name>
<evidence type="ECO:0000256" key="5">
    <source>
        <dbReference type="ARBA" id="ARBA00023163"/>
    </source>
</evidence>
<evidence type="ECO:0000256" key="6">
    <source>
        <dbReference type="SAM" id="MobiDB-lite"/>
    </source>
</evidence>
<dbReference type="EMBL" id="BONF01000008">
    <property type="protein sequence ID" value="GIF80086.1"/>
    <property type="molecule type" value="Genomic_DNA"/>
</dbReference>
<dbReference type="Pfam" id="PF04542">
    <property type="entry name" value="Sigma70_r2"/>
    <property type="match status" value="1"/>
</dbReference>
<dbReference type="GO" id="GO:0003677">
    <property type="term" value="F:DNA binding"/>
    <property type="evidence" value="ECO:0007669"/>
    <property type="project" value="UniProtKB-KW"/>
</dbReference>
<feature type="region of interest" description="Disordered" evidence="6">
    <location>
        <begin position="290"/>
        <end position="315"/>
    </location>
</feature>
<dbReference type="InterPro" id="IPR013325">
    <property type="entry name" value="RNA_pol_sigma_r2"/>
</dbReference>
<dbReference type="PANTHER" id="PTHR43133">
    <property type="entry name" value="RNA POLYMERASE ECF-TYPE SIGMA FACTO"/>
    <property type="match status" value="1"/>
</dbReference>
<dbReference type="GO" id="GO:0006352">
    <property type="term" value="P:DNA-templated transcription initiation"/>
    <property type="evidence" value="ECO:0007669"/>
    <property type="project" value="InterPro"/>
</dbReference>
<dbReference type="RefSeq" id="WP_203743232.1">
    <property type="nucleotide sequence ID" value="NZ_BONF01000008.1"/>
</dbReference>
<dbReference type="InterPro" id="IPR015943">
    <property type="entry name" value="WD40/YVTN_repeat-like_dom_sf"/>
</dbReference>
<accession>A0A8J3JG85</accession>
<dbReference type="InterPro" id="IPR036388">
    <property type="entry name" value="WH-like_DNA-bd_sf"/>
</dbReference>
<keyword evidence="4" id="KW-0238">DNA-binding</keyword>
<dbReference type="Gene3D" id="2.130.10.10">
    <property type="entry name" value="YVTN repeat-like/Quinoprotein amine dehydrogenase"/>
    <property type="match status" value="1"/>
</dbReference>
<dbReference type="SUPFAM" id="SSF88946">
    <property type="entry name" value="Sigma2 domain of RNA polymerase sigma factors"/>
    <property type="match status" value="1"/>
</dbReference>
<comment type="similarity">
    <text evidence="1">Belongs to the sigma-70 factor family. ECF subfamily.</text>
</comment>
<feature type="domain" description="RNA polymerase sigma-70 region 2" evidence="7">
    <location>
        <begin position="10"/>
        <end position="76"/>
    </location>
</feature>
<dbReference type="NCBIfam" id="TIGR02937">
    <property type="entry name" value="sigma70-ECF"/>
    <property type="match status" value="1"/>
</dbReference>
<evidence type="ECO:0000259" key="7">
    <source>
        <dbReference type="Pfam" id="PF04542"/>
    </source>
</evidence>
<dbReference type="GO" id="GO:0016987">
    <property type="term" value="F:sigma factor activity"/>
    <property type="evidence" value="ECO:0007669"/>
    <property type="project" value="UniProtKB-KW"/>
</dbReference>
<dbReference type="InterPro" id="IPR039425">
    <property type="entry name" value="RNA_pol_sigma-70-like"/>
</dbReference>
<feature type="compositionally biased region" description="Pro residues" evidence="6">
    <location>
        <begin position="297"/>
        <end position="307"/>
    </location>
</feature>
<dbReference type="InterPro" id="IPR013324">
    <property type="entry name" value="RNA_pol_sigma_r3/r4-like"/>
</dbReference>
<dbReference type="InterPro" id="IPR007627">
    <property type="entry name" value="RNA_pol_sigma70_r2"/>
</dbReference>
<dbReference type="InterPro" id="IPR036278">
    <property type="entry name" value="Sialidase_sf"/>
</dbReference>
<keyword evidence="2" id="KW-0805">Transcription regulation</keyword>
<keyword evidence="3" id="KW-0731">Sigma factor</keyword>
<reference evidence="9 10" key="1">
    <citation type="submission" date="2021-01" db="EMBL/GenBank/DDBJ databases">
        <title>Whole genome shotgun sequence of Catellatospora bangladeshensis NBRC 107357.</title>
        <authorList>
            <person name="Komaki H."/>
            <person name="Tamura T."/>
        </authorList>
    </citation>
    <scope>NUCLEOTIDE SEQUENCE [LARGE SCALE GENOMIC DNA]</scope>
    <source>
        <strain evidence="9 10">NBRC 107357</strain>
    </source>
</reference>
<dbReference type="Gene3D" id="1.10.10.10">
    <property type="entry name" value="Winged helix-like DNA-binding domain superfamily/Winged helix DNA-binding domain"/>
    <property type="match status" value="1"/>
</dbReference>
<sequence length="476" mass="50452">MTAQDELGELYHAGYRRLVAQVYAFTTDLTEAQDAVQEAFARALARRRGLSDVDAPEAWLRTVAINVVRRRWRRRQLLDAILLRERPLTRVAAAPEPDNTDLRTALAAIPRQYREVVVLHYLADLPVDEVADILEVPVGTVKSRLSRGREALRGLLDDVEAPPLEQVRARAGRIRVRRQAAQVGSAAAVLLVAAAGLLQPWRPGPGPHETAASPTPAASASHHVYQGAGLSITAITNAATAPDLPGLITAFELDGATGWLRTTCTAAESGCLPRYARTTDGGETWLVETDPGTKLPDPAPAARPPLTPDWIAPRPTTGGVWWAGGRRADGLPSLAASSDGGATWQLRELPGARRGDAVTGTVRGEQVVALTTTGGKITGVYAGSRGALTRRSDGAHLPVDGEPVLLPDGRLLVASDSRFQLSTDFGATFTAAPDGGLPTVGALRATSGGYVALDLFRGGWVAVSADGLTWRKLAIH</sequence>
<dbReference type="PANTHER" id="PTHR43133:SF50">
    <property type="entry name" value="ECF RNA POLYMERASE SIGMA FACTOR SIGM"/>
    <property type="match status" value="1"/>
</dbReference>
<dbReference type="InterPro" id="IPR013249">
    <property type="entry name" value="RNA_pol_sigma70_r4_t2"/>
</dbReference>
<dbReference type="CDD" id="cd15482">
    <property type="entry name" value="Sialidase_non-viral"/>
    <property type="match status" value="1"/>
</dbReference>
<evidence type="ECO:0000313" key="9">
    <source>
        <dbReference type="EMBL" id="GIF80086.1"/>
    </source>
</evidence>
<evidence type="ECO:0000259" key="8">
    <source>
        <dbReference type="Pfam" id="PF08281"/>
    </source>
</evidence>
<evidence type="ECO:0008006" key="11">
    <source>
        <dbReference type="Google" id="ProtNLM"/>
    </source>
</evidence>
<dbReference type="Gene3D" id="1.10.1740.10">
    <property type="match status" value="1"/>
</dbReference>
<protein>
    <recommendedName>
        <fullName evidence="11">Sigma-70 family RNA polymerase sigma factor</fullName>
    </recommendedName>
</protein>
<dbReference type="InterPro" id="IPR014284">
    <property type="entry name" value="RNA_pol_sigma-70_dom"/>
</dbReference>
<feature type="domain" description="RNA polymerase sigma factor 70 region 4 type 2" evidence="8">
    <location>
        <begin position="102"/>
        <end position="152"/>
    </location>
</feature>
<evidence type="ECO:0000256" key="1">
    <source>
        <dbReference type="ARBA" id="ARBA00010641"/>
    </source>
</evidence>
<evidence type="ECO:0000256" key="3">
    <source>
        <dbReference type="ARBA" id="ARBA00023082"/>
    </source>
</evidence>
<evidence type="ECO:0000313" key="10">
    <source>
        <dbReference type="Proteomes" id="UP000601223"/>
    </source>
</evidence>
<dbReference type="Pfam" id="PF08281">
    <property type="entry name" value="Sigma70_r4_2"/>
    <property type="match status" value="1"/>
</dbReference>
<organism evidence="9 10">
    <name type="scientific">Catellatospora bangladeshensis</name>
    <dbReference type="NCBI Taxonomy" id="310355"/>
    <lineage>
        <taxon>Bacteria</taxon>
        <taxon>Bacillati</taxon>
        <taxon>Actinomycetota</taxon>
        <taxon>Actinomycetes</taxon>
        <taxon>Micromonosporales</taxon>
        <taxon>Micromonosporaceae</taxon>
        <taxon>Catellatospora</taxon>
    </lineage>
</organism>